<evidence type="ECO:0000256" key="1">
    <source>
        <dbReference type="SAM" id="Phobius"/>
    </source>
</evidence>
<dbReference type="PROSITE" id="PS50011">
    <property type="entry name" value="PROTEIN_KINASE_DOM"/>
    <property type="match status" value="1"/>
</dbReference>
<feature type="transmembrane region" description="Helical" evidence="1">
    <location>
        <begin position="51"/>
        <end position="75"/>
    </location>
</feature>
<organism evidence="3">
    <name type="scientific">Attheya septentrionalis</name>
    <dbReference type="NCBI Taxonomy" id="420275"/>
    <lineage>
        <taxon>Eukaryota</taxon>
        <taxon>Sar</taxon>
        <taxon>Stramenopiles</taxon>
        <taxon>Ochrophyta</taxon>
        <taxon>Bacillariophyta</taxon>
        <taxon>Coscinodiscophyceae</taxon>
        <taxon>Chaetocerotophycidae</taxon>
        <taxon>Chaetocerotales</taxon>
        <taxon>Attheyaceae</taxon>
        <taxon>Attheya</taxon>
    </lineage>
</organism>
<dbReference type="GO" id="GO:0005524">
    <property type="term" value="F:ATP binding"/>
    <property type="evidence" value="ECO:0007669"/>
    <property type="project" value="InterPro"/>
</dbReference>
<protein>
    <recommendedName>
        <fullName evidence="2">Protein kinase domain-containing protein</fullName>
    </recommendedName>
</protein>
<dbReference type="AlphaFoldDB" id="A0A7S2XRD9"/>
<proteinExistence type="predicted"/>
<accession>A0A7S2XRD9</accession>
<dbReference type="Gene3D" id="1.10.510.10">
    <property type="entry name" value="Transferase(Phosphotransferase) domain 1"/>
    <property type="match status" value="1"/>
</dbReference>
<keyword evidence="1" id="KW-1133">Transmembrane helix</keyword>
<dbReference type="Pfam" id="PF00069">
    <property type="entry name" value="Pkinase"/>
    <property type="match status" value="1"/>
</dbReference>
<evidence type="ECO:0000259" key="2">
    <source>
        <dbReference type="PROSITE" id="PS50011"/>
    </source>
</evidence>
<name>A0A7S2XRD9_9STRA</name>
<dbReference type="GO" id="GO:0004674">
    <property type="term" value="F:protein serine/threonine kinase activity"/>
    <property type="evidence" value="ECO:0007669"/>
    <property type="project" value="TreeGrafter"/>
</dbReference>
<sequence length="461" mass="53390">MVVVSSDTRRSPIKGFFGIFNTKGSSRRPSPRPGTRRFAHTRKEWLTSSRIYRLVMVVVCVLVCWLTATLSFARIQRGQKRSRKKRYPSHPRYIACHFDGGPLSRINIIKRLDPHMDLYPTKRPILMSDHELEAQAAALSGKKSGKGMQEVFETDECKAQYDWQLTSYPTCAKIHEFDLTDEVKLINNGYWRDVFLLNDFDGAPQILKMMRYEHGFEGRNYDRHRRDALAMERLTESPHILDIYGFCGNSGLFQFSDGGDLHDAIWSESKDKKILTKLDRLHLASQVSIGVADMHNVDKEGQASIAHTDITPTQFLLIDGFYKLNDFNRARFIRWNRHEDKPCTYRVGNNPGKFRSPEEYNYFNQTEKVDVYSMGNIFYALLTEFWPFEDMKEENAIEMVKKGKTPHIPITVRNSTDILDKVLLNAISMCWIKNPEERATARHVADYLTTKLKDLDPDLEA</sequence>
<gene>
    <name evidence="3" type="ORF">ASEP1449_LOCUS14767</name>
</gene>
<reference evidence="3" key="1">
    <citation type="submission" date="2021-01" db="EMBL/GenBank/DDBJ databases">
        <authorList>
            <person name="Corre E."/>
            <person name="Pelletier E."/>
            <person name="Niang G."/>
            <person name="Scheremetjew M."/>
            <person name="Finn R."/>
            <person name="Kale V."/>
            <person name="Holt S."/>
            <person name="Cochrane G."/>
            <person name="Meng A."/>
            <person name="Brown T."/>
            <person name="Cohen L."/>
        </authorList>
    </citation>
    <scope>NUCLEOTIDE SEQUENCE</scope>
    <source>
        <strain evidence="3">CCMP2084</strain>
    </source>
</reference>
<evidence type="ECO:0000313" key="3">
    <source>
        <dbReference type="EMBL" id="CAD9822933.1"/>
    </source>
</evidence>
<dbReference type="SUPFAM" id="SSF56112">
    <property type="entry name" value="Protein kinase-like (PK-like)"/>
    <property type="match status" value="1"/>
</dbReference>
<dbReference type="PANTHER" id="PTHR44329">
    <property type="entry name" value="SERINE/THREONINE-PROTEIN KINASE TNNI3K-RELATED"/>
    <property type="match status" value="1"/>
</dbReference>
<keyword evidence="1" id="KW-0812">Transmembrane</keyword>
<dbReference type="InterPro" id="IPR011009">
    <property type="entry name" value="Kinase-like_dom_sf"/>
</dbReference>
<dbReference type="InterPro" id="IPR000719">
    <property type="entry name" value="Prot_kinase_dom"/>
</dbReference>
<dbReference type="SMART" id="SM00220">
    <property type="entry name" value="S_TKc"/>
    <property type="match status" value="1"/>
</dbReference>
<keyword evidence="1" id="KW-0472">Membrane</keyword>
<dbReference type="PANTHER" id="PTHR44329:SF214">
    <property type="entry name" value="PROTEIN KINASE DOMAIN-CONTAINING PROTEIN"/>
    <property type="match status" value="1"/>
</dbReference>
<dbReference type="InterPro" id="IPR051681">
    <property type="entry name" value="Ser/Thr_Kinases-Pseudokinases"/>
</dbReference>
<feature type="domain" description="Protein kinase" evidence="2">
    <location>
        <begin position="180"/>
        <end position="448"/>
    </location>
</feature>
<dbReference type="EMBL" id="HBHQ01021858">
    <property type="protein sequence ID" value="CAD9822933.1"/>
    <property type="molecule type" value="Transcribed_RNA"/>
</dbReference>